<proteinExistence type="predicted"/>
<organism evidence="1 2">
    <name type="scientific">Aspergillus carbonarius (strain ITEM 5010)</name>
    <dbReference type="NCBI Taxonomy" id="602072"/>
    <lineage>
        <taxon>Eukaryota</taxon>
        <taxon>Fungi</taxon>
        <taxon>Dikarya</taxon>
        <taxon>Ascomycota</taxon>
        <taxon>Pezizomycotina</taxon>
        <taxon>Eurotiomycetes</taxon>
        <taxon>Eurotiomycetidae</taxon>
        <taxon>Eurotiales</taxon>
        <taxon>Aspergillaceae</taxon>
        <taxon>Aspergillus</taxon>
        <taxon>Aspergillus subgen. Circumdati</taxon>
    </lineage>
</organism>
<accession>A0A1R3RFB6</accession>
<evidence type="ECO:0000313" key="1">
    <source>
        <dbReference type="EMBL" id="OOF93147.1"/>
    </source>
</evidence>
<dbReference type="Proteomes" id="UP000188318">
    <property type="component" value="Unassembled WGS sequence"/>
</dbReference>
<dbReference type="AlphaFoldDB" id="A0A1R3RFB6"/>
<keyword evidence="2" id="KW-1185">Reference proteome</keyword>
<reference evidence="2" key="1">
    <citation type="journal article" date="2017" name="Genome Biol.">
        <title>Comparative genomics reveals high biological diversity and specific adaptations in the industrially and medically important fungal genus Aspergillus.</title>
        <authorList>
            <person name="de Vries R.P."/>
            <person name="Riley R."/>
            <person name="Wiebenga A."/>
            <person name="Aguilar-Osorio G."/>
            <person name="Amillis S."/>
            <person name="Uchima C.A."/>
            <person name="Anderluh G."/>
            <person name="Asadollahi M."/>
            <person name="Askin M."/>
            <person name="Barry K."/>
            <person name="Battaglia E."/>
            <person name="Bayram O."/>
            <person name="Benocci T."/>
            <person name="Braus-Stromeyer S.A."/>
            <person name="Caldana C."/>
            <person name="Canovas D."/>
            <person name="Cerqueira G.C."/>
            <person name="Chen F."/>
            <person name="Chen W."/>
            <person name="Choi C."/>
            <person name="Clum A."/>
            <person name="Dos Santos R.A."/>
            <person name="Damasio A.R."/>
            <person name="Diallinas G."/>
            <person name="Emri T."/>
            <person name="Fekete E."/>
            <person name="Flipphi M."/>
            <person name="Freyberg S."/>
            <person name="Gallo A."/>
            <person name="Gournas C."/>
            <person name="Habgood R."/>
            <person name="Hainaut M."/>
            <person name="Harispe M.L."/>
            <person name="Henrissat B."/>
            <person name="Hilden K.S."/>
            <person name="Hope R."/>
            <person name="Hossain A."/>
            <person name="Karabika E."/>
            <person name="Karaffa L."/>
            <person name="Karanyi Z."/>
            <person name="Krasevec N."/>
            <person name="Kuo A."/>
            <person name="Kusch H."/>
            <person name="LaButti K."/>
            <person name="Lagendijk E.L."/>
            <person name="Lapidus A."/>
            <person name="Levasseur A."/>
            <person name="Lindquist E."/>
            <person name="Lipzen A."/>
            <person name="Logrieco A.F."/>
            <person name="MacCabe A."/>
            <person name="Maekelae M.R."/>
            <person name="Malavazi I."/>
            <person name="Melin P."/>
            <person name="Meyer V."/>
            <person name="Mielnichuk N."/>
            <person name="Miskei M."/>
            <person name="Molnar A.P."/>
            <person name="Mule G."/>
            <person name="Ngan C.Y."/>
            <person name="Orejas M."/>
            <person name="Orosz E."/>
            <person name="Ouedraogo J.P."/>
            <person name="Overkamp K.M."/>
            <person name="Park H.-S."/>
            <person name="Perrone G."/>
            <person name="Piumi F."/>
            <person name="Punt P.J."/>
            <person name="Ram A.F."/>
            <person name="Ramon A."/>
            <person name="Rauscher S."/>
            <person name="Record E."/>
            <person name="Riano-Pachon D.M."/>
            <person name="Robert V."/>
            <person name="Roehrig J."/>
            <person name="Ruller R."/>
            <person name="Salamov A."/>
            <person name="Salih N.S."/>
            <person name="Samson R.A."/>
            <person name="Sandor E."/>
            <person name="Sanguinetti M."/>
            <person name="Schuetze T."/>
            <person name="Sepcic K."/>
            <person name="Shelest E."/>
            <person name="Sherlock G."/>
            <person name="Sophianopoulou V."/>
            <person name="Squina F.M."/>
            <person name="Sun H."/>
            <person name="Susca A."/>
            <person name="Todd R.B."/>
            <person name="Tsang A."/>
            <person name="Unkles S.E."/>
            <person name="van de Wiele N."/>
            <person name="van Rossen-Uffink D."/>
            <person name="Oliveira J.V."/>
            <person name="Vesth T.C."/>
            <person name="Visser J."/>
            <person name="Yu J.-H."/>
            <person name="Zhou M."/>
            <person name="Andersen M.R."/>
            <person name="Archer D.B."/>
            <person name="Baker S.E."/>
            <person name="Benoit I."/>
            <person name="Brakhage A.A."/>
            <person name="Braus G.H."/>
            <person name="Fischer R."/>
            <person name="Frisvad J.C."/>
            <person name="Goldman G.H."/>
            <person name="Houbraken J."/>
            <person name="Oakley B."/>
            <person name="Pocsi I."/>
            <person name="Scazzocchio C."/>
            <person name="Seiboth B."/>
            <person name="vanKuyk P.A."/>
            <person name="Wortman J."/>
            <person name="Dyer P.S."/>
            <person name="Grigoriev I.V."/>
        </authorList>
    </citation>
    <scope>NUCLEOTIDE SEQUENCE [LARGE SCALE GENOMIC DNA]</scope>
    <source>
        <strain evidence="2">ITEM 5010</strain>
    </source>
</reference>
<gene>
    <name evidence="1" type="ORF">ASPCADRAFT_8094</name>
</gene>
<evidence type="ECO:0000313" key="2">
    <source>
        <dbReference type="Proteomes" id="UP000188318"/>
    </source>
</evidence>
<protein>
    <submittedName>
        <fullName evidence="1">Uncharacterized protein</fullName>
    </submittedName>
</protein>
<name>A0A1R3RFB6_ASPC5</name>
<dbReference type="VEuPathDB" id="FungiDB:ASPCADRAFT_8094"/>
<sequence>MFQIDSIKVGILDANVEDGLQAKVFLHPVEGFFFIHLRGPEMFVKYDLTTKDDNERHEGDYKFMHI</sequence>
<dbReference type="EMBL" id="KV907505">
    <property type="protein sequence ID" value="OOF93147.1"/>
    <property type="molecule type" value="Genomic_DNA"/>
</dbReference>